<dbReference type="RefSeq" id="WP_130255262.1">
    <property type="nucleotide sequence ID" value="NZ_PPSX01000028.1"/>
</dbReference>
<dbReference type="AlphaFoldDB" id="A0A4Q7IPG3"/>
<dbReference type="CDD" id="cd14727">
    <property type="entry name" value="ChanN-like"/>
    <property type="match status" value="1"/>
</dbReference>
<feature type="signal peptide" evidence="1">
    <location>
        <begin position="1"/>
        <end position="18"/>
    </location>
</feature>
<organism evidence="3 4">
    <name type="scientific">Pseudoalteromonas phenolica</name>
    <dbReference type="NCBI Taxonomy" id="161398"/>
    <lineage>
        <taxon>Bacteria</taxon>
        <taxon>Pseudomonadati</taxon>
        <taxon>Pseudomonadota</taxon>
        <taxon>Gammaproteobacteria</taxon>
        <taxon>Alteromonadales</taxon>
        <taxon>Pseudoalteromonadaceae</taxon>
        <taxon>Pseudoalteromonas</taxon>
    </lineage>
</organism>
<evidence type="ECO:0000313" key="3">
    <source>
        <dbReference type="EMBL" id="RZQ53449.1"/>
    </source>
</evidence>
<accession>A0A4Q7IPG3</accession>
<dbReference type="Pfam" id="PF04187">
    <property type="entry name" value="Cofac_haem_bdg"/>
    <property type="match status" value="1"/>
</dbReference>
<protein>
    <recommendedName>
        <fullName evidence="2">Haem-binding uptake Tiki superfamily ChaN domain-containing protein</fullName>
    </recommendedName>
</protein>
<evidence type="ECO:0000313" key="4">
    <source>
        <dbReference type="Proteomes" id="UP000291338"/>
    </source>
</evidence>
<dbReference type="InterPro" id="IPR007314">
    <property type="entry name" value="Cofac_haem-bd_dom"/>
</dbReference>
<reference evidence="3 4" key="1">
    <citation type="submission" date="2018-01" db="EMBL/GenBank/DDBJ databases">
        <title>Co-occurrence of chitin degradation, pigmentation and bioactivity in marine Pseudoalteromonas.</title>
        <authorList>
            <person name="Paulsen S."/>
            <person name="Gram L."/>
            <person name="Machado H."/>
        </authorList>
    </citation>
    <scope>NUCLEOTIDE SEQUENCE [LARGE SCALE GENOMIC DNA]</scope>
    <source>
        <strain evidence="3 4">S3898</strain>
    </source>
</reference>
<dbReference type="EMBL" id="PPSX01000028">
    <property type="protein sequence ID" value="RZQ53449.1"/>
    <property type="molecule type" value="Genomic_DNA"/>
</dbReference>
<dbReference type="PIRSF" id="PIRSF020419">
    <property type="entry name" value="Fe_uptake_reg_CjrA_prd"/>
    <property type="match status" value="1"/>
</dbReference>
<dbReference type="SUPFAM" id="SSF159501">
    <property type="entry name" value="EreA/ChaN-like"/>
    <property type="match status" value="1"/>
</dbReference>
<comment type="caution">
    <text evidence="3">The sequence shown here is derived from an EMBL/GenBank/DDBJ whole genome shotgun (WGS) entry which is preliminary data.</text>
</comment>
<name>A0A4Q7IPG3_9GAMM</name>
<evidence type="ECO:0000256" key="1">
    <source>
        <dbReference type="SAM" id="SignalP"/>
    </source>
</evidence>
<feature type="chain" id="PRO_5020839886" description="Haem-binding uptake Tiki superfamily ChaN domain-containing protein" evidence="1">
    <location>
        <begin position="19"/>
        <end position="335"/>
    </location>
</feature>
<evidence type="ECO:0000259" key="2">
    <source>
        <dbReference type="Pfam" id="PF04187"/>
    </source>
</evidence>
<sequence length="335" mass="38169">MNLYSRFLTILLTCQLSALLVGCQQTKQPPSLGSGKDLNTFYDYYIQHSPSMERYSLLELADFSKDADVIFIGEYHSHSASHKLQAELLSALYAQRQQLVVSMEQFARNKQGTLNQYLSGEIGEQTLIRDGDAWGSYQSDYRSLVEFAREHNLPVIAANTPLSIVRCVARKGPESLKLLGEEHKSWVANDIKTSSFSYREKFMQAMGGHRPNNNKRVVKLGNSFFAQLARDNTMAESIYLAKKKFPNSQIIHINGAFHSNYHLGTVDALKHLAPELNVTVISPHFLDEAMEWDKGDFVYTIKPIPARYVKKHNRDKAISRMMSKRKQSRCELINE</sequence>
<dbReference type="Gene3D" id="3.40.50.11550">
    <property type="match status" value="1"/>
</dbReference>
<gene>
    <name evidence="3" type="ORF">C1E23_09105</name>
</gene>
<proteinExistence type="predicted"/>
<feature type="domain" description="Haem-binding uptake Tiki superfamily ChaN" evidence="2">
    <location>
        <begin position="65"/>
        <end position="268"/>
    </location>
</feature>
<keyword evidence="1" id="KW-0732">Signal</keyword>
<dbReference type="PROSITE" id="PS51257">
    <property type="entry name" value="PROKAR_LIPOPROTEIN"/>
    <property type="match status" value="1"/>
</dbReference>
<dbReference type="Proteomes" id="UP000291338">
    <property type="component" value="Unassembled WGS sequence"/>
</dbReference>
<dbReference type="InterPro" id="IPR016773">
    <property type="entry name" value="Fe3_uptake_reg_CjrA_prd"/>
</dbReference>